<organism evidence="8 9">
    <name type="scientific">Candidatus Kuenenbacteria bacterium CG23_combo_of_CG06-09_8_20_14_all_39_39</name>
    <dbReference type="NCBI Taxonomy" id="1974623"/>
    <lineage>
        <taxon>Bacteria</taxon>
        <taxon>Candidatus Kueneniibacteriota</taxon>
    </lineage>
</organism>
<keyword evidence="4 6" id="KW-0648">Protein biosynthesis</keyword>
<sequence length="347" mass="40199">MPKKQKYYITTPIYYVNDKPHIGHAYTTVVGDVLARWKRQNGFDVFYLTGTDEHGSKVAAAAQAENKSPQKFCDEIAEIYKIKWQNLNISNDYFIRTTDKDHIERVKQIFSQLKNGQTPKGNDVIYKDNYQGLYCTGCEKFLTEKELVNGQCPDHNKKPEALKEKNYFFRLSDYKEIIREKIANDEFQILPVSRKNEALSLLDFVDDFSVSRESVAWGIELPFDQTQKSYVWVDALSNYITALGYPSDLKLFKKFWPVDVHLMAQDILKFHTIYWPAMLIALGLPLPKSEYIHGFFTIDGQKMGKSRGNVIDPDELVSKYGVDATRYLLLSQFSFGQEADIRVERFP</sequence>
<gene>
    <name evidence="8" type="ORF">COX28_01035</name>
</gene>
<protein>
    <submittedName>
        <fullName evidence="8">Methionine--tRNA ligase</fullName>
    </submittedName>
</protein>
<dbReference type="Gene3D" id="3.40.50.620">
    <property type="entry name" value="HUPs"/>
    <property type="match status" value="1"/>
</dbReference>
<dbReference type="InterPro" id="IPR033911">
    <property type="entry name" value="MetRS_core"/>
</dbReference>
<dbReference type="PANTHER" id="PTHR43326">
    <property type="entry name" value="METHIONYL-TRNA SYNTHETASE"/>
    <property type="match status" value="1"/>
</dbReference>
<comment type="caution">
    <text evidence="8">The sequence shown here is derived from an EMBL/GenBank/DDBJ whole genome shotgun (WGS) entry which is preliminary data.</text>
</comment>
<keyword evidence="1 6" id="KW-0436">Ligase</keyword>
<dbReference type="SUPFAM" id="SSF52374">
    <property type="entry name" value="Nucleotidylyl transferase"/>
    <property type="match status" value="1"/>
</dbReference>
<keyword evidence="5 6" id="KW-0030">Aminoacyl-tRNA synthetase</keyword>
<dbReference type="InterPro" id="IPR014758">
    <property type="entry name" value="Met-tRNA_synth"/>
</dbReference>
<dbReference type="PANTHER" id="PTHR43326:SF1">
    <property type="entry name" value="METHIONINE--TRNA LIGASE, MITOCHONDRIAL"/>
    <property type="match status" value="1"/>
</dbReference>
<dbReference type="InterPro" id="IPR023457">
    <property type="entry name" value="Met-tRNA_synth_2"/>
</dbReference>
<evidence type="ECO:0000256" key="4">
    <source>
        <dbReference type="ARBA" id="ARBA00022917"/>
    </source>
</evidence>
<keyword evidence="2 6" id="KW-0547">Nucleotide-binding</keyword>
<dbReference type="GO" id="GO:0004825">
    <property type="term" value="F:methionine-tRNA ligase activity"/>
    <property type="evidence" value="ECO:0007669"/>
    <property type="project" value="InterPro"/>
</dbReference>
<dbReference type="CDD" id="cd00814">
    <property type="entry name" value="MetRS_core"/>
    <property type="match status" value="1"/>
</dbReference>
<keyword evidence="3 6" id="KW-0067">ATP-binding</keyword>
<evidence type="ECO:0000256" key="3">
    <source>
        <dbReference type="ARBA" id="ARBA00022840"/>
    </source>
</evidence>
<dbReference type="EMBL" id="PCRX01000018">
    <property type="protein sequence ID" value="PIP29090.1"/>
    <property type="molecule type" value="Genomic_DNA"/>
</dbReference>
<dbReference type="NCBIfam" id="TIGR00398">
    <property type="entry name" value="metG"/>
    <property type="match status" value="1"/>
</dbReference>
<accession>A0A2G9Z910</accession>
<dbReference type="GO" id="GO:0006431">
    <property type="term" value="P:methionyl-tRNA aminoacylation"/>
    <property type="evidence" value="ECO:0007669"/>
    <property type="project" value="InterPro"/>
</dbReference>
<evidence type="ECO:0000256" key="6">
    <source>
        <dbReference type="RuleBase" id="RU363039"/>
    </source>
</evidence>
<feature type="domain" description="Methionyl/Leucyl tRNA synthetase" evidence="7">
    <location>
        <begin position="156"/>
        <end position="346"/>
    </location>
</feature>
<dbReference type="InterPro" id="IPR015413">
    <property type="entry name" value="Methionyl/Leucyl_tRNA_Synth"/>
</dbReference>
<evidence type="ECO:0000313" key="9">
    <source>
        <dbReference type="Proteomes" id="UP000231235"/>
    </source>
</evidence>
<evidence type="ECO:0000259" key="7">
    <source>
        <dbReference type="Pfam" id="PF09334"/>
    </source>
</evidence>
<dbReference type="PRINTS" id="PR01041">
    <property type="entry name" value="TRNASYNTHMET"/>
</dbReference>
<evidence type="ECO:0000256" key="1">
    <source>
        <dbReference type="ARBA" id="ARBA00022598"/>
    </source>
</evidence>
<dbReference type="Proteomes" id="UP000231235">
    <property type="component" value="Unassembled WGS sequence"/>
</dbReference>
<dbReference type="AlphaFoldDB" id="A0A2G9Z910"/>
<dbReference type="InterPro" id="IPR014729">
    <property type="entry name" value="Rossmann-like_a/b/a_fold"/>
</dbReference>
<dbReference type="GO" id="GO:0005524">
    <property type="term" value="F:ATP binding"/>
    <property type="evidence" value="ECO:0007669"/>
    <property type="project" value="UniProtKB-KW"/>
</dbReference>
<evidence type="ECO:0000256" key="5">
    <source>
        <dbReference type="ARBA" id="ARBA00023146"/>
    </source>
</evidence>
<dbReference type="FunFam" id="2.170.220.10:FF:000003">
    <property type="entry name" value="Methionine--tRNA ligase"/>
    <property type="match status" value="1"/>
</dbReference>
<evidence type="ECO:0000256" key="2">
    <source>
        <dbReference type="ARBA" id="ARBA00022741"/>
    </source>
</evidence>
<reference evidence="8 9" key="1">
    <citation type="submission" date="2017-09" db="EMBL/GenBank/DDBJ databases">
        <title>Depth-based differentiation of microbial function through sediment-hosted aquifers and enrichment of novel symbionts in the deep terrestrial subsurface.</title>
        <authorList>
            <person name="Probst A.J."/>
            <person name="Ladd B."/>
            <person name="Jarett J.K."/>
            <person name="Geller-Mcgrath D.E."/>
            <person name="Sieber C.M."/>
            <person name="Emerson J.B."/>
            <person name="Anantharaman K."/>
            <person name="Thomas B.C."/>
            <person name="Malmstrom R."/>
            <person name="Stieglmeier M."/>
            <person name="Klingl A."/>
            <person name="Woyke T."/>
            <person name="Ryan C.M."/>
            <person name="Banfield J.F."/>
        </authorList>
    </citation>
    <scope>NUCLEOTIDE SEQUENCE [LARGE SCALE GENOMIC DNA]</scope>
    <source>
        <strain evidence="8">CG23_combo_of_CG06-09_8_20_14_all_39_39</strain>
    </source>
</reference>
<feature type="domain" description="Methionyl/Leucyl tRNA synthetase" evidence="7">
    <location>
        <begin position="7"/>
        <end position="155"/>
    </location>
</feature>
<feature type="non-terminal residue" evidence="8">
    <location>
        <position position="347"/>
    </location>
</feature>
<evidence type="ECO:0000313" key="8">
    <source>
        <dbReference type="EMBL" id="PIP29090.1"/>
    </source>
</evidence>
<dbReference type="Pfam" id="PF09334">
    <property type="entry name" value="tRNA-synt_1g"/>
    <property type="match status" value="2"/>
</dbReference>
<dbReference type="Gene3D" id="2.170.220.10">
    <property type="match status" value="1"/>
</dbReference>
<comment type="similarity">
    <text evidence="6">Belongs to the class-I aminoacyl-tRNA synthetase family.</text>
</comment>
<proteinExistence type="inferred from homology"/>
<name>A0A2G9Z910_9BACT</name>